<reference evidence="2" key="2">
    <citation type="submission" date="2020-09" db="EMBL/GenBank/DDBJ databases">
        <authorList>
            <person name="Sun Q."/>
            <person name="Zhou Y."/>
        </authorList>
    </citation>
    <scope>NUCLEOTIDE SEQUENCE</scope>
    <source>
        <strain evidence="2">CGMCC 1.12813</strain>
    </source>
</reference>
<feature type="compositionally biased region" description="Low complexity" evidence="1">
    <location>
        <begin position="27"/>
        <end position="37"/>
    </location>
</feature>
<comment type="caution">
    <text evidence="2">The sequence shown here is derived from an EMBL/GenBank/DDBJ whole genome shotgun (WGS) entry which is preliminary data.</text>
</comment>
<evidence type="ECO:0000313" key="2">
    <source>
        <dbReference type="EMBL" id="GGB07330.1"/>
    </source>
</evidence>
<sequence length="73" mass="8168">MTFASTSGLTLVDPLTTRDTVDRETPAAAATSSSVGGSRRDWEVLMTSLYKERFAMMRWYSRALSLSVRCWVS</sequence>
<reference evidence="2" key="1">
    <citation type="journal article" date="2014" name="Int. J. Syst. Evol. Microbiol.">
        <title>Complete genome sequence of Corynebacterium casei LMG S-19264T (=DSM 44701T), isolated from a smear-ripened cheese.</title>
        <authorList>
            <consortium name="US DOE Joint Genome Institute (JGI-PGF)"/>
            <person name="Walter F."/>
            <person name="Albersmeier A."/>
            <person name="Kalinowski J."/>
            <person name="Ruckert C."/>
        </authorList>
    </citation>
    <scope>NUCLEOTIDE SEQUENCE</scope>
    <source>
        <strain evidence="2">CGMCC 1.12813</strain>
    </source>
</reference>
<dbReference type="AlphaFoldDB" id="A0A916WJJ0"/>
<keyword evidence="3" id="KW-1185">Reference proteome</keyword>
<evidence type="ECO:0000256" key="1">
    <source>
        <dbReference type="SAM" id="MobiDB-lite"/>
    </source>
</evidence>
<proteinExistence type="predicted"/>
<feature type="region of interest" description="Disordered" evidence="1">
    <location>
        <begin position="15"/>
        <end position="38"/>
    </location>
</feature>
<evidence type="ECO:0000313" key="3">
    <source>
        <dbReference type="Proteomes" id="UP000606922"/>
    </source>
</evidence>
<name>A0A916WJJ0_9MICO</name>
<accession>A0A916WJJ0</accession>
<dbReference type="Proteomes" id="UP000606922">
    <property type="component" value="Unassembled WGS sequence"/>
</dbReference>
<organism evidence="2 3">
    <name type="scientific">Conyzicola nivalis</name>
    <dbReference type="NCBI Taxonomy" id="1477021"/>
    <lineage>
        <taxon>Bacteria</taxon>
        <taxon>Bacillati</taxon>
        <taxon>Actinomycetota</taxon>
        <taxon>Actinomycetes</taxon>
        <taxon>Micrococcales</taxon>
        <taxon>Microbacteriaceae</taxon>
        <taxon>Conyzicola</taxon>
    </lineage>
</organism>
<gene>
    <name evidence="2" type="ORF">GCM10010979_22310</name>
</gene>
<protein>
    <submittedName>
        <fullName evidence="2">Uncharacterized protein</fullName>
    </submittedName>
</protein>
<dbReference type="EMBL" id="BMGB01000001">
    <property type="protein sequence ID" value="GGB07330.1"/>
    <property type="molecule type" value="Genomic_DNA"/>
</dbReference>